<accession>A0A9Q0QM90</accession>
<sequence>MMEPGSDSTSFWIIFLWLVVCAKVREGDKRI</sequence>
<dbReference type="EMBL" id="JAPFFM010000015">
    <property type="protein sequence ID" value="KAJ6709111.1"/>
    <property type="molecule type" value="Genomic_DNA"/>
</dbReference>
<name>A0A9Q0QM90_9ROSI</name>
<feature type="non-terminal residue" evidence="1">
    <location>
        <position position="31"/>
    </location>
</feature>
<protein>
    <submittedName>
        <fullName evidence="1">Uncharacterized protein</fullName>
    </submittedName>
</protein>
<dbReference type="AlphaFoldDB" id="A0A9Q0QM90"/>
<gene>
    <name evidence="1" type="ORF">OIU74_010257</name>
</gene>
<organism evidence="1 2">
    <name type="scientific">Salix koriyanagi</name>
    <dbReference type="NCBI Taxonomy" id="2511006"/>
    <lineage>
        <taxon>Eukaryota</taxon>
        <taxon>Viridiplantae</taxon>
        <taxon>Streptophyta</taxon>
        <taxon>Embryophyta</taxon>
        <taxon>Tracheophyta</taxon>
        <taxon>Spermatophyta</taxon>
        <taxon>Magnoliopsida</taxon>
        <taxon>eudicotyledons</taxon>
        <taxon>Gunneridae</taxon>
        <taxon>Pentapetalae</taxon>
        <taxon>rosids</taxon>
        <taxon>fabids</taxon>
        <taxon>Malpighiales</taxon>
        <taxon>Salicaceae</taxon>
        <taxon>Saliceae</taxon>
        <taxon>Salix</taxon>
    </lineage>
</organism>
<comment type="caution">
    <text evidence="1">The sequence shown here is derived from an EMBL/GenBank/DDBJ whole genome shotgun (WGS) entry which is preliminary data.</text>
</comment>
<reference evidence="1" key="1">
    <citation type="submission" date="2022-11" db="EMBL/GenBank/DDBJ databases">
        <authorList>
            <person name="Hyden B.L."/>
            <person name="Feng K."/>
            <person name="Yates T."/>
            <person name="Jawdy S."/>
            <person name="Smart L.B."/>
            <person name="Muchero W."/>
        </authorList>
    </citation>
    <scope>NUCLEOTIDE SEQUENCE</scope>
    <source>
        <tissue evidence="1">Shoot tip</tissue>
    </source>
</reference>
<evidence type="ECO:0000313" key="2">
    <source>
        <dbReference type="Proteomes" id="UP001151752"/>
    </source>
</evidence>
<keyword evidence="2" id="KW-1185">Reference proteome</keyword>
<dbReference type="Proteomes" id="UP001151752">
    <property type="component" value="Chromosome 2"/>
</dbReference>
<evidence type="ECO:0000313" key="1">
    <source>
        <dbReference type="EMBL" id="KAJ6709111.1"/>
    </source>
</evidence>
<reference evidence="1" key="2">
    <citation type="journal article" date="2023" name="Int. J. Mol. Sci.">
        <title>De Novo Assembly and Annotation of 11 Diverse Shrub Willow (Salix) Genomes Reveals Novel Gene Organization in Sex-Linked Regions.</title>
        <authorList>
            <person name="Hyden B."/>
            <person name="Feng K."/>
            <person name="Yates T.B."/>
            <person name="Jawdy S."/>
            <person name="Cereghino C."/>
            <person name="Smart L.B."/>
            <person name="Muchero W."/>
        </authorList>
    </citation>
    <scope>NUCLEOTIDE SEQUENCE</scope>
    <source>
        <tissue evidence="1">Shoot tip</tissue>
    </source>
</reference>
<proteinExistence type="predicted"/>